<dbReference type="CDD" id="cd06450">
    <property type="entry name" value="DOPA_deC_like"/>
    <property type="match status" value="1"/>
</dbReference>
<evidence type="ECO:0000256" key="5">
    <source>
        <dbReference type="ARBA" id="ARBA00023239"/>
    </source>
</evidence>
<gene>
    <name evidence="8" type="ORF">FVF58_38735</name>
</gene>
<dbReference type="Gene3D" id="1.20.1340.10">
    <property type="entry name" value="dopa decarboxylase, N-terminal domain"/>
    <property type="match status" value="1"/>
</dbReference>
<dbReference type="PANTHER" id="PTHR11999:SF70">
    <property type="entry name" value="MIP05841P"/>
    <property type="match status" value="1"/>
</dbReference>
<dbReference type="GO" id="GO:0016831">
    <property type="term" value="F:carboxy-lyase activity"/>
    <property type="evidence" value="ECO:0007669"/>
    <property type="project" value="UniProtKB-KW"/>
</dbReference>
<evidence type="ECO:0000256" key="3">
    <source>
        <dbReference type="ARBA" id="ARBA00022793"/>
    </source>
</evidence>
<dbReference type="Gene3D" id="3.90.1150.10">
    <property type="entry name" value="Aspartate Aminotransferase, domain 1"/>
    <property type="match status" value="1"/>
</dbReference>
<comment type="cofactor">
    <cofactor evidence="1 6 7">
        <name>pyridoxal 5'-phosphate</name>
        <dbReference type="ChEBI" id="CHEBI:597326"/>
    </cofactor>
</comment>
<dbReference type="PANTHER" id="PTHR11999">
    <property type="entry name" value="GROUP II PYRIDOXAL-5-PHOSPHATE DECARBOXYLASE"/>
    <property type="match status" value="1"/>
</dbReference>
<dbReference type="Gene3D" id="3.40.640.10">
    <property type="entry name" value="Type I PLP-dependent aspartate aminotransferase-like (Major domain)"/>
    <property type="match status" value="1"/>
</dbReference>
<dbReference type="GO" id="GO:0008483">
    <property type="term" value="F:transaminase activity"/>
    <property type="evidence" value="ECO:0007669"/>
    <property type="project" value="UniProtKB-KW"/>
</dbReference>
<dbReference type="EMBL" id="VTUZ01000040">
    <property type="protein sequence ID" value="KAA1001748.1"/>
    <property type="molecule type" value="Genomic_DNA"/>
</dbReference>
<dbReference type="Pfam" id="PF00282">
    <property type="entry name" value="Pyridoxal_deC"/>
    <property type="match status" value="1"/>
</dbReference>
<evidence type="ECO:0000256" key="7">
    <source>
        <dbReference type="RuleBase" id="RU000382"/>
    </source>
</evidence>
<dbReference type="GO" id="GO:0019752">
    <property type="term" value="P:carboxylic acid metabolic process"/>
    <property type="evidence" value="ECO:0007669"/>
    <property type="project" value="InterPro"/>
</dbReference>
<dbReference type="InterPro" id="IPR015424">
    <property type="entry name" value="PyrdxlP-dep_Trfase"/>
</dbReference>
<name>A0A5B0GGS8_9BURK</name>
<reference evidence="8 9" key="1">
    <citation type="submission" date="2019-08" db="EMBL/GenBank/DDBJ databases">
        <title>Paraburkholderia sp. DCY113.</title>
        <authorList>
            <person name="Kang J."/>
        </authorList>
    </citation>
    <scope>NUCLEOTIDE SEQUENCE [LARGE SCALE GENOMIC DNA]</scope>
    <source>
        <strain evidence="8 9">DCY113</strain>
    </source>
</reference>
<organism evidence="8 9">
    <name type="scientific">Paraburkholderia panacisoli</name>
    <dbReference type="NCBI Taxonomy" id="2603818"/>
    <lineage>
        <taxon>Bacteria</taxon>
        <taxon>Pseudomonadati</taxon>
        <taxon>Pseudomonadota</taxon>
        <taxon>Betaproteobacteria</taxon>
        <taxon>Burkholderiales</taxon>
        <taxon>Burkholderiaceae</taxon>
        <taxon>Paraburkholderia</taxon>
    </lineage>
</organism>
<dbReference type="InterPro" id="IPR010977">
    <property type="entry name" value="Aromatic_deC"/>
</dbReference>
<dbReference type="RefSeq" id="WP_149674947.1">
    <property type="nucleotide sequence ID" value="NZ_VTUZ01000040.1"/>
</dbReference>
<sequence>MEKYEAAGLPSIPGIRPQFEETLDPDDWTAVRALSHQIIDDAVDYLRDVRSRPVWRAMPEEVKASFEQALPRSGASVESIYHELAGNLLPFPLGNVHPRFWSWYMGASNFTGALGDFLAAIQGSNLGGGNHAAALMDQQVVNWCKEMTGFPVSASGTLVSGGSMANLIGLTVARNAKAGIDVREHGVAAIERPLCFYGSDQMHSCHRKAMEALGMGNRALRRIPTDAELRIDLVALRVAIAEDRAAGFQPACVIATAGTVNTGAIDDLMALADLAAEENLWLHVDGCIGALVAIAPDNAYRVAGIARADSIAVDPHKWLHAPFEVGCALVRDAAAHRGAFAVTPEYLEPTPRGIASAPWLYEYGLQTSRGFRALKVWMALKEHGVEKFGRLIDQNIAQGHYLSGLIESEPLLELVAPTNINIVCFRYHPKGIAEEALKALNIEIMLRLQEAGIAALSDTTVHGAHCLRVAICNYRTRRDDLDLLVKEIIQLGHQVLSASRSA</sequence>
<evidence type="ECO:0000256" key="6">
    <source>
        <dbReference type="PIRSR" id="PIRSR602129-50"/>
    </source>
</evidence>
<feature type="modified residue" description="N6-(pyridoxal phosphate)lysine" evidence="6">
    <location>
        <position position="317"/>
    </location>
</feature>
<dbReference type="PRINTS" id="PR00800">
    <property type="entry name" value="YHDCRBOXLASE"/>
</dbReference>
<dbReference type="GO" id="GO:0006520">
    <property type="term" value="P:amino acid metabolic process"/>
    <property type="evidence" value="ECO:0007669"/>
    <property type="project" value="InterPro"/>
</dbReference>
<keyword evidence="8" id="KW-0808">Transferase</keyword>
<keyword evidence="8" id="KW-0032">Aminotransferase</keyword>
<dbReference type="GO" id="GO:0030170">
    <property type="term" value="F:pyridoxal phosphate binding"/>
    <property type="evidence" value="ECO:0007669"/>
    <property type="project" value="InterPro"/>
</dbReference>
<accession>A0A5B0GGS8</accession>
<dbReference type="Proteomes" id="UP000325273">
    <property type="component" value="Unassembled WGS sequence"/>
</dbReference>
<dbReference type="InterPro" id="IPR002129">
    <property type="entry name" value="PyrdxlP-dep_de-COase"/>
</dbReference>
<keyword evidence="9" id="KW-1185">Reference proteome</keyword>
<dbReference type="InterPro" id="IPR015421">
    <property type="entry name" value="PyrdxlP-dep_Trfase_major"/>
</dbReference>
<proteinExistence type="inferred from homology"/>
<evidence type="ECO:0000313" key="9">
    <source>
        <dbReference type="Proteomes" id="UP000325273"/>
    </source>
</evidence>
<dbReference type="InterPro" id="IPR015422">
    <property type="entry name" value="PyrdxlP-dep_Trfase_small"/>
</dbReference>
<comment type="caution">
    <text evidence="8">The sequence shown here is derived from an EMBL/GenBank/DDBJ whole genome shotgun (WGS) entry which is preliminary data.</text>
</comment>
<evidence type="ECO:0000256" key="2">
    <source>
        <dbReference type="ARBA" id="ARBA00009533"/>
    </source>
</evidence>
<comment type="similarity">
    <text evidence="2 7">Belongs to the group II decarboxylase family.</text>
</comment>
<dbReference type="SUPFAM" id="SSF53383">
    <property type="entry name" value="PLP-dependent transferases"/>
    <property type="match status" value="1"/>
</dbReference>
<evidence type="ECO:0000313" key="8">
    <source>
        <dbReference type="EMBL" id="KAA1001748.1"/>
    </source>
</evidence>
<evidence type="ECO:0000256" key="1">
    <source>
        <dbReference type="ARBA" id="ARBA00001933"/>
    </source>
</evidence>
<protein>
    <submittedName>
        <fullName evidence="8">Aspartate aminotransferase family protein</fullName>
    </submittedName>
</protein>
<keyword evidence="5 7" id="KW-0456">Lyase</keyword>
<keyword evidence="4 6" id="KW-0663">Pyridoxal phosphate</keyword>
<dbReference type="AlphaFoldDB" id="A0A5B0GGS8"/>
<keyword evidence="3" id="KW-0210">Decarboxylase</keyword>
<evidence type="ECO:0000256" key="4">
    <source>
        <dbReference type="ARBA" id="ARBA00022898"/>
    </source>
</evidence>